<comment type="caution">
    <text evidence="2">The sequence shown here is derived from an EMBL/GenBank/DDBJ whole genome shotgun (WGS) entry which is preliminary data.</text>
</comment>
<sequence length="192" mass="21049">MSRRDVAADVPFGNCPRLSTKLFFQRSGHGDEIDFFSQFRGVFQQQGQIGHRRDGDQGNRIGRILHDPADGGYGISGGLSGTIGQGHQFQLGERIGIRRRAGDDRNVAAVRRRQQLAGDFRAATGVSGGRGHQLQVQFRALEQKSQRPGVVDIAADIGVENNRDLHFTDSITDSFGRPSGRGPKYCTIHPKP</sequence>
<dbReference type="AlphaFoldDB" id="A0A645B8W6"/>
<evidence type="ECO:0000313" key="2">
    <source>
        <dbReference type="EMBL" id="MPM61865.1"/>
    </source>
</evidence>
<feature type="region of interest" description="Disordered" evidence="1">
    <location>
        <begin position="172"/>
        <end position="192"/>
    </location>
</feature>
<organism evidence="2">
    <name type="scientific">bioreactor metagenome</name>
    <dbReference type="NCBI Taxonomy" id="1076179"/>
    <lineage>
        <taxon>unclassified sequences</taxon>
        <taxon>metagenomes</taxon>
        <taxon>ecological metagenomes</taxon>
    </lineage>
</organism>
<dbReference type="EMBL" id="VSSQ01018564">
    <property type="protein sequence ID" value="MPM61865.1"/>
    <property type="molecule type" value="Genomic_DNA"/>
</dbReference>
<name>A0A645B8W6_9ZZZZ</name>
<reference evidence="2" key="1">
    <citation type="submission" date="2019-08" db="EMBL/GenBank/DDBJ databases">
        <authorList>
            <person name="Kucharzyk K."/>
            <person name="Murdoch R.W."/>
            <person name="Higgins S."/>
            <person name="Loffler F."/>
        </authorList>
    </citation>
    <scope>NUCLEOTIDE SEQUENCE</scope>
</reference>
<gene>
    <name evidence="2" type="ORF">SDC9_108728</name>
</gene>
<proteinExistence type="predicted"/>
<accession>A0A645B8W6</accession>
<protein>
    <submittedName>
        <fullName evidence="2">Uncharacterized protein</fullName>
    </submittedName>
</protein>
<evidence type="ECO:0000256" key="1">
    <source>
        <dbReference type="SAM" id="MobiDB-lite"/>
    </source>
</evidence>